<dbReference type="InterPro" id="IPR002401">
    <property type="entry name" value="Cyt_P450_E_grp-I"/>
</dbReference>
<evidence type="ECO:0000256" key="2">
    <source>
        <dbReference type="ARBA" id="ARBA00010617"/>
    </source>
</evidence>
<dbReference type="GO" id="GO:0005506">
    <property type="term" value="F:iron ion binding"/>
    <property type="evidence" value="ECO:0007669"/>
    <property type="project" value="InterPro"/>
</dbReference>
<gene>
    <name evidence="10" type="ORF">CNMCM5793_006342</name>
    <name evidence="11" type="ORF">CNMCM6106_007069</name>
</gene>
<dbReference type="GO" id="GO:0020037">
    <property type="term" value="F:heme binding"/>
    <property type="evidence" value="ECO:0007669"/>
    <property type="project" value="InterPro"/>
</dbReference>
<accession>A0A8H6PHB0</accession>
<keyword evidence="5 9" id="KW-0560">Oxidoreductase</keyword>
<evidence type="ECO:0000256" key="7">
    <source>
        <dbReference type="ARBA" id="ARBA00023033"/>
    </source>
</evidence>
<dbReference type="PANTHER" id="PTHR24305">
    <property type="entry name" value="CYTOCHROME P450"/>
    <property type="match status" value="1"/>
</dbReference>
<dbReference type="PROSITE" id="PS00086">
    <property type="entry name" value="CYTOCHROME_P450"/>
    <property type="match status" value="1"/>
</dbReference>
<evidence type="ECO:0000313" key="11">
    <source>
        <dbReference type="EMBL" id="KAF7172903.1"/>
    </source>
</evidence>
<comment type="cofactor">
    <cofactor evidence="1 8">
        <name>heme</name>
        <dbReference type="ChEBI" id="CHEBI:30413"/>
    </cofactor>
</comment>
<comment type="similarity">
    <text evidence="2 9">Belongs to the cytochrome P450 family.</text>
</comment>
<feature type="binding site" description="axial binding residue" evidence="8">
    <location>
        <position position="386"/>
    </location>
    <ligand>
        <name>heme</name>
        <dbReference type="ChEBI" id="CHEBI:30413"/>
    </ligand>
    <ligandPart>
        <name>Fe</name>
        <dbReference type="ChEBI" id="CHEBI:18248"/>
    </ligandPart>
</feature>
<dbReference type="SUPFAM" id="SSF48264">
    <property type="entry name" value="Cytochrome P450"/>
    <property type="match status" value="1"/>
</dbReference>
<dbReference type="GO" id="GO:0016705">
    <property type="term" value="F:oxidoreductase activity, acting on paired donors, with incorporation or reduction of molecular oxygen"/>
    <property type="evidence" value="ECO:0007669"/>
    <property type="project" value="InterPro"/>
</dbReference>
<name>A0A8H6PHB0_9EURO</name>
<evidence type="ECO:0000256" key="8">
    <source>
        <dbReference type="PIRSR" id="PIRSR602401-1"/>
    </source>
</evidence>
<dbReference type="EMBL" id="JACBAD010001713">
    <property type="protein sequence ID" value="KAF7136824.1"/>
    <property type="molecule type" value="Genomic_DNA"/>
</dbReference>
<keyword evidence="12" id="KW-1185">Reference proteome</keyword>
<reference evidence="10" key="1">
    <citation type="submission" date="2020-06" db="EMBL/GenBank/DDBJ databases">
        <title>Draft genome sequences of strains closely related to Aspergillus parafelis and Aspergillus hiratsukae.</title>
        <authorList>
            <person name="Dos Santos R.A.C."/>
            <person name="Rivero-Menendez O."/>
            <person name="Steenwyk J.L."/>
            <person name="Mead M.E."/>
            <person name="Goldman G.H."/>
            <person name="Alastruey-Izquierdo A."/>
            <person name="Rokas A."/>
        </authorList>
    </citation>
    <scope>NUCLEOTIDE SEQUENCE</scope>
    <source>
        <strain evidence="10">CNM-CM5793</strain>
        <strain evidence="11">CNM-CM6106</strain>
    </source>
</reference>
<dbReference type="OrthoDB" id="1470350at2759"/>
<dbReference type="Proteomes" id="UP000662466">
    <property type="component" value="Unassembled WGS sequence"/>
</dbReference>
<dbReference type="InterPro" id="IPR050121">
    <property type="entry name" value="Cytochrome_P450_monoxygenase"/>
</dbReference>
<proteinExistence type="inferred from homology"/>
<dbReference type="AlphaFoldDB" id="A0A8H6PHB0"/>
<organism evidence="10 12">
    <name type="scientific">Aspergillus hiratsukae</name>
    <dbReference type="NCBI Taxonomy" id="1194566"/>
    <lineage>
        <taxon>Eukaryota</taxon>
        <taxon>Fungi</taxon>
        <taxon>Dikarya</taxon>
        <taxon>Ascomycota</taxon>
        <taxon>Pezizomycotina</taxon>
        <taxon>Eurotiomycetes</taxon>
        <taxon>Eurotiomycetidae</taxon>
        <taxon>Eurotiales</taxon>
        <taxon>Aspergillaceae</taxon>
        <taxon>Aspergillus</taxon>
        <taxon>Aspergillus subgen. Fumigati</taxon>
    </lineage>
</organism>
<evidence type="ECO:0000256" key="5">
    <source>
        <dbReference type="ARBA" id="ARBA00023002"/>
    </source>
</evidence>
<dbReference type="PANTHER" id="PTHR24305:SF210">
    <property type="entry name" value="CYTOCHROME P450 MONOOXYGENASE ASQL-RELATED"/>
    <property type="match status" value="1"/>
</dbReference>
<keyword evidence="3 8" id="KW-0349">Heme</keyword>
<evidence type="ECO:0008006" key="13">
    <source>
        <dbReference type="Google" id="ProtNLM"/>
    </source>
</evidence>
<evidence type="ECO:0000313" key="12">
    <source>
        <dbReference type="Proteomes" id="UP000630445"/>
    </source>
</evidence>
<dbReference type="InterPro" id="IPR036396">
    <property type="entry name" value="Cyt_P450_sf"/>
</dbReference>
<dbReference type="Proteomes" id="UP000630445">
    <property type="component" value="Unassembled WGS sequence"/>
</dbReference>
<dbReference type="InterPro" id="IPR017972">
    <property type="entry name" value="Cyt_P450_CS"/>
</dbReference>
<evidence type="ECO:0000256" key="6">
    <source>
        <dbReference type="ARBA" id="ARBA00023004"/>
    </source>
</evidence>
<evidence type="ECO:0000256" key="4">
    <source>
        <dbReference type="ARBA" id="ARBA00022723"/>
    </source>
</evidence>
<keyword evidence="7 9" id="KW-0503">Monooxygenase</keyword>
<dbReference type="CDD" id="cd11058">
    <property type="entry name" value="CYP60B-like"/>
    <property type="match status" value="1"/>
</dbReference>
<dbReference type="GO" id="GO:0044283">
    <property type="term" value="P:small molecule biosynthetic process"/>
    <property type="evidence" value="ECO:0007669"/>
    <property type="project" value="UniProtKB-ARBA"/>
</dbReference>
<comment type="caution">
    <text evidence="10">The sequence shown here is derived from an EMBL/GenBank/DDBJ whole genome shotgun (WGS) entry which is preliminary data.</text>
</comment>
<protein>
    <recommendedName>
        <fullName evidence="13">Cytochrome P450</fullName>
    </recommendedName>
</protein>
<dbReference type="PRINTS" id="PR00385">
    <property type="entry name" value="P450"/>
</dbReference>
<sequence length="433" mass="49361">MVFIGKYVHYNHELHLQYGDVVRVGPNEISYTNAQAWRDIYNHGKERIIKDPHFMGEMPNKTPHIGTADRPTHSRMRKAFSHAFSDRALRKQEPLIQRYTDKMVSAINDIIEKDPGASVDIVDIYNFTTFDMMAELTFGEPLRLLDNKTYIPWVTAIFQGLKFMTLRGVLKKIPLLGILSEYLISTTLRKEFETHFRFSSDLVDRRLARGEDTKPDIWHFVLGDKSQARLSVKEMHSNAAGLMVGGGETVATALSGLTYFLLENPAVLKKVTEEVRSAFASDGEINLLEVARLKYLGACISESLRMYPPAAVGLPRIIPPEGAEVCKEGIPGGTVVYVSNYAAYHSPRNFDRPNEFLPERWLDDGLHFEHHDAEVFQPFSIGPRNCIGKSLAWHKMRIIMTKLLWHFDLHNRKENQGNLTGTELKEYDSPEIK</sequence>
<dbReference type="Gene3D" id="1.10.630.10">
    <property type="entry name" value="Cytochrome P450"/>
    <property type="match status" value="1"/>
</dbReference>
<keyword evidence="4 8" id="KW-0479">Metal-binding</keyword>
<dbReference type="EMBL" id="JACBAF010001820">
    <property type="protein sequence ID" value="KAF7172903.1"/>
    <property type="molecule type" value="Genomic_DNA"/>
</dbReference>
<keyword evidence="6 8" id="KW-0408">Iron</keyword>
<dbReference type="PRINTS" id="PR00463">
    <property type="entry name" value="EP450I"/>
</dbReference>
<evidence type="ECO:0000256" key="1">
    <source>
        <dbReference type="ARBA" id="ARBA00001971"/>
    </source>
</evidence>
<dbReference type="GO" id="GO:0004497">
    <property type="term" value="F:monooxygenase activity"/>
    <property type="evidence" value="ECO:0007669"/>
    <property type="project" value="UniProtKB-KW"/>
</dbReference>
<dbReference type="Pfam" id="PF00067">
    <property type="entry name" value="p450"/>
    <property type="match status" value="1"/>
</dbReference>
<dbReference type="InterPro" id="IPR001128">
    <property type="entry name" value="Cyt_P450"/>
</dbReference>
<evidence type="ECO:0000256" key="9">
    <source>
        <dbReference type="RuleBase" id="RU000461"/>
    </source>
</evidence>
<evidence type="ECO:0000256" key="3">
    <source>
        <dbReference type="ARBA" id="ARBA00022617"/>
    </source>
</evidence>
<evidence type="ECO:0000313" key="10">
    <source>
        <dbReference type="EMBL" id="KAF7136824.1"/>
    </source>
</evidence>